<evidence type="ECO:0000313" key="2">
    <source>
        <dbReference type="Proteomes" id="UP001165580"/>
    </source>
</evidence>
<dbReference type="EMBL" id="JANTEZ010000003">
    <property type="protein sequence ID" value="MCS5714514.1"/>
    <property type="molecule type" value="Genomic_DNA"/>
</dbReference>
<gene>
    <name evidence="1" type="ORF">NVV95_08105</name>
</gene>
<name>A0ABT2GHY4_9MICO</name>
<dbReference type="Pfam" id="PF04122">
    <property type="entry name" value="CW_binding_2"/>
    <property type="match status" value="3"/>
</dbReference>
<protein>
    <submittedName>
        <fullName evidence="1">Cell wall-binding repeat-containing protein</fullName>
    </submittedName>
</protein>
<dbReference type="PANTHER" id="PTHR30032">
    <property type="entry name" value="N-ACETYLMURAMOYL-L-ALANINE AMIDASE-RELATED"/>
    <property type="match status" value="1"/>
</dbReference>
<accession>A0ABT2GHY4</accession>
<dbReference type="InterPro" id="IPR051922">
    <property type="entry name" value="Bact_Sporulation_Assoc"/>
</dbReference>
<dbReference type="InterPro" id="IPR007253">
    <property type="entry name" value="Cell_wall-bd_2"/>
</dbReference>
<dbReference type="PANTHER" id="PTHR30032:SF4">
    <property type="entry name" value="AMIDASE ENHANCER"/>
    <property type="match status" value="1"/>
</dbReference>
<reference evidence="1" key="1">
    <citation type="submission" date="2022-08" db="EMBL/GenBank/DDBJ databases">
        <authorList>
            <person name="Deng Y."/>
            <person name="Han X.-F."/>
            <person name="Zhang Y.-Q."/>
        </authorList>
    </citation>
    <scope>NUCLEOTIDE SEQUENCE</scope>
    <source>
        <strain evidence="1">CPCC 205716</strain>
    </source>
</reference>
<keyword evidence="2" id="KW-1185">Reference proteome</keyword>
<dbReference type="Gene3D" id="3.40.50.12090">
    <property type="match status" value="1"/>
</dbReference>
<evidence type="ECO:0000313" key="1">
    <source>
        <dbReference type="EMBL" id="MCS5714514.1"/>
    </source>
</evidence>
<dbReference type="Proteomes" id="UP001165580">
    <property type="component" value="Unassembled WGS sequence"/>
</dbReference>
<sequence length="318" mass="32011">MTSMLTPPAVASCAVERIGGADRYEVSAAVSSRTFATARLVFVAGGESFPDALCASAVAGAQNAPVLLVARSTLPDSVAAELRRLAPVTVVVVGGPEAVDATVEAALAPFAHRVTRVGGADRYEVAARLSALAFPSSPPVAVVVSGEVFADALGGSAAAGALGGPVLLVPTDRVPDTVVAELARLRPSRLVVLGGPAAIAEPVVDTLRTIVGDTTRLDGADRFVVSAATSAHAFPRGARTVFIASGSTFPDALSGPAAAIHDRAPVLLVTADAVPAVSRAELARLRPERIVVLGGSHTVSDKVMRDLLDRPGGGTIGG</sequence>
<organism evidence="1 2">
    <name type="scientific">Herbiconiux gentiana</name>
    <dbReference type="NCBI Taxonomy" id="2970912"/>
    <lineage>
        <taxon>Bacteria</taxon>
        <taxon>Bacillati</taxon>
        <taxon>Actinomycetota</taxon>
        <taxon>Actinomycetes</taxon>
        <taxon>Micrococcales</taxon>
        <taxon>Microbacteriaceae</taxon>
        <taxon>Herbiconiux</taxon>
    </lineage>
</organism>
<comment type="caution">
    <text evidence="1">The sequence shown here is derived from an EMBL/GenBank/DDBJ whole genome shotgun (WGS) entry which is preliminary data.</text>
</comment>
<dbReference type="RefSeq" id="WP_259486040.1">
    <property type="nucleotide sequence ID" value="NZ_JANTEZ010000003.1"/>
</dbReference>
<proteinExistence type="predicted"/>